<evidence type="ECO:0000313" key="2">
    <source>
        <dbReference type="EMBL" id="GBF31842.1"/>
    </source>
</evidence>
<dbReference type="EMBL" id="BFAV01000002">
    <property type="protein sequence ID" value="GBF31842.1"/>
    <property type="molecule type" value="Genomic_DNA"/>
</dbReference>
<organism evidence="2 3">
    <name type="scientific">Desulfocucumis palustris</name>
    <dbReference type="NCBI Taxonomy" id="1898651"/>
    <lineage>
        <taxon>Bacteria</taxon>
        <taxon>Bacillati</taxon>
        <taxon>Bacillota</taxon>
        <taxon>Clostridia</taxon>
        <taxon>Eubacteriales</taxon>
        <taxon>Desulfocucumaceae</taxon>
        <taxon>Desulfocucumis</taxon>
    </lineage>
</organism>
<protein>
    <recommendedName>
        <fullName evidence="1">DUF6884 domain-containing protein</fullName>
    </recommendedName>
</protein>
<feature type="domain" description="DUF6884" evidence="1">
    <location>
        <begin position="5"/>
        <end position="112"/>
    </location>
</feature>
<comment type="caution">
    <text evidence="2">The sequence shown here is derived from an EMBL/GenBank/DDBJ whole genome shotgun (WGS) entry which is preliminary data.</text>
</comment>
<name>A0A2L2X7A6_9FIRM</name>
<dbReference type="RefSeq" id="WP_104370460.1">
    <property type="nucleotide sequence ID" value="NZ_BFAV01000002.1"/>
</dbReference>
<evidence type="ECO:0000259" key="1">
    <source>
        <dbReference type="Pfam" id="PF21818"/>
    </source>
</evidence>
<accession>A0A2L2X7A6</accession>
<dbReference type="Pfam" id="PF21818">
    <property type="entry name" value="DUF6884"/>
    <property type="match status" value="1"/>
</dbReference>
<sequence>MKRLLILSCSARKRPDPAPMRAIERYNGPSFMVLRSYLNKGLSPDPDIFIVSAKYGLIWGNEFINDYDQKMNDERAQELNSSVIGKLKGLGINNYDDIFISVGRDYLKAIAGIELLVSKYKNIIICKGTMGRKLAELINWLYQGESHPGSRKPIYTPKGRSCIKGKEISLTLEQIYEKARLEMLVDRHYSRYRSWYVPIDGERVSPKWLVSKISELPVSRFETEDALRVLAQLGVEVKQIL</sequence>
<dbReference type="OrthoDB" id="2364857at2"/>
<keyword evidence="3" id="KW-1185">Reference proteome</keyword>
<dbReference type="Proteomes" id="UP000239549">
    <property type="component" value="Unassembled WGS sequence"/>
</dbReference>
<dbReference type="InterPro" id="IPR049251">
    <property type="entry name" value="DUF6884"/>
</dbReference>
<evidence type="ECO:0000313" key="3">
    <source>
        <dbReference type="Proteomes" id="UP000239549"/>
    </source>
</evidence>
<dbReference type="AlphaFoldDB" id="A0A2L2X7A6"/>
<proteinExistence type="predicted"/>
<reference evidence="3" key="1">
    <citation type="submission" date="2018-02" db="EMBL/GenBank/DDBJ databases">
        <title>Genome sequence of Desulfocucumis palustris strain NAW-5.</title>
        <authorList>
            <person name="Watanabe M."/>
            <person name="Kojima H."/>
            <person name="Fukui M."/>
        </authorList>
    </citation>
    <scope>NUCLEOTIDE SEQUENCE [LARGE SCALE GENOMIC DNA]</scope>
    <source>
        <strain evidence="3">NAW-5</strain>
    </source>
</reference>
<gene>
    <name evidence="2" type="ORF">DCCM_0026</name>
</gene>